<dbReference type="Pfam" id="PF13602">
    <property type="entry name" value="ADH_zinc_N_2"/>
    <property type="match status" value="1"/>
</dbReference>
<dbReference type="InterPro" id="IPR036291">
    <property type="entry name" value="NAD(P)-bd_dom_sf"/>
</dbReference>
<dbReference type="RefSeq" id="WP_014022785.1">
    <property type="nucleotide sequence ID" value="NC_015914.1"/>
</dbReference>
<name>G0J6J0_CYCMS</name>
<dbReference type="eggNOG" id="COG0604">
    <property type="taxonomic scope" value="Bacteria"/>
</dbReference>
<dbReference type="PROSITE" id="PS01162">
    <property type="entry name" value="QOR_ZETA_CRYSTAL"/>
    <property type="match status" value="1"/>
</dbReference>
<dbReference type="InterPro" id="IPR050700">
    <property type="entry name" value="YIM1/Zinc_Alcohol_DH_Fams"/>
</dbReference>
<dbReference type="InterPro" id="IPR011032">
    <property type="entry name" value="GroES-like_sf"/>
</dbReference>
<dbReference type="Gene3D" id="3.90.180.10">
    <property type="entry name" value="Medium-chain alcohol dehydrogenases, catalytic domain"/>
    <property type="match status" value="1"/>
</dbReference>
<dbReference type="InterPro" id="IPR013154">
    <property type="entry name" value="ADH-like_N"/>
</dbReference>
<reference evidence="3" key="1">
    <citation type="submission" date="2011-07" db="EMBL/GenBank/DDBJ databases">
        <title>The complete genome of Cyclobacterium marinum DSM 745.</title>
        <authorList>
            <person name="Lucas S."/>
            <person name="Han J."/>
            <person name="Lapidus A."/>
            <person name="Bruce D."/>
            <person name="Goodwin L."/>
            <person name="Pitluck S."/>
            <person name="Peters L."/>
            <person name="Kyrpides N."/>
            <person name="Mavromatis K."/>
            <person name="Ivanova N."/>
            <person name="Ovchinnikova G."/>
            <person name="Chertkov O."/>
            <person name="Detter J.C."/>
            <person name="Tapia R."/>
            <person name="Han C."/>
            <person name="Land M."/>
            <person name="Hauser L."/>
            <person name="Markowitz V."/>
            <person name="Cheng J.-F."/>
            <person name="Hugenholtz P."/>
            <person name="Woyke T."/>
            <person name="Wu D."/>
            <person name="Tindall B."/>
            <person name="Schuetze A."/>
            <person name="Brambilla E."/>
            <person name="Klenk H.-P."/>
            <person name="Eisen J.A."/>
        </authorList>
    </citation>
    <scope>NUCLEOTIDE SEQUENCE [LARGE SCALE GENOMIC DNA]</scope>
    <source>
        <strain evidence="3">ATCC 25205 / DSM 745 / LMG 13164 / NCIMB 1802</strain>
    </source>
</reference>
<feature type="domain" description="Enoyl reductase (ER)" evidence="1">
    <location>
        <begin position="10"/>
        <end position="320"/>
    </location>
</feature>
<dbReference type="OrthoDB" id="648910at2"/>
<dbReference type="PANTHER" id="PTHR11695">
    <property type="entry name" value="ALCOHOL DEHYDROGENASE RELATED"/>
    <property type="match status" value="1"/>
</dbReference>
<dbReference type="Pfam" id="PF08240">
    <property type="entry name" value="ADH_N"/>
    <property type="match status" value="1"/>
</dbReference>
<gene>
    <name evidence="2" type="ordered locus">Cycma_4820</name>
</gene>
<evidence type="ECO:0000313" key="3">
    <source>
        <dbReference type="Proteomes" id="UP000001635"/>
    </source>
</evidence>
<dbReference type="HOGENOM" id="CLU_026673_3_3_10"/>
<dbReference type="AlphaFoldDB" id="G0J6J0"/>
<dbReference type="SUPFAM" id="SSF50129">
    <property type="entry name" value="GroES-like"/>
    <property type="match status" value="1"/>
</dbReference>
<organism evidence="2 3">
    <name type="scientific">Cyclobacterium marinum (strain ATCC 25205 / DSM 745 / LMG 13164 / NCIMB 1802)</name>
    <name type="common">Flectobacillus marinus</name>
    <dbReference type="NCBI Taxonomy" id="880070"/>
    <lineage>
        <taxon>Bacteria</taxon>
        <taxon>Pseudomonadati</taxon>
        <taxon>Bacteroidota</taxon>
        <taxon>Cytophagia</taxon>
        <taxon>Cytophagales</taxon>
        <taxon>Cyclobacteriaceae</taxon>
        <taxon>Cyclobacterium</taxon>
    </lineage>
</organism>
<dbReference type="GO" id="GO:0008270">
    <property type="term" value="F:zinc ion binding"/>
    <property type="evidence" value="ECO:0007669"/>
    <property type="project" value="InterPro"/>
</dbReference>
<dbReference type="InterPro" id="IPR002364">
    <property type="entry name" value="Quin_OxRdtase/zeta-crystal_CS"/>
</dbReference>
<proteinExistence type="predicted"/>
<dbReference type="EMBL" id="CP002955">
    <property type="protein sequence ID" value="AEL28505.1"/>
    <property type="molecule type" value="Genomic_DNA"/>
</dbReference>
<dbReference type="Proteomes" id="UP000001635">
    <property type="component" value="Chromosome"/>
</dbReference>
<dbReference type="PANTHER" id="PTHR11695:SF648">
    <property type="entry name" value="ZINC-BINDING OXIDOREDUCTASE"/>
    <property type="match status" value="1"/>
</dbReference>
<protein>
    <submittedName>
        <fullName evidence="2">Alcohol dehydrogenase GroES domain protein</fullName>
    </submittedName>
</protein>
<evidence type="ECO:0000313" key="2">
    <source>
        <dbReference type="EMBL" id="AEL28505.1"/>
    </source>
</evidence>
<dbReference type="GO" id="GO:0016491">
    <property type="term" value="F:oxidoreductase activity"/>
    <property type="evidence" value="ECO:0007669"/>
    <property type="project" value="InterPro"/>
</dbReference>
<dbReference type="SUPFAM" id="SSF51735">
    <property type="entry name" value="NAD(P)-binding Rossmann-fold domains"/>
    <property type="match status" value="1"/>
</dbReference>
<dbReference type="KEGG" id="cmr:Cycma_4820"/>
<keyword evidence="3" id="KW-1185">Reference proteome</keyword>
<dbReference type="Gene3D" id="3.40.50.720">
    <property type="entry name" value="NAD(P)-binding Rossmann-like Domain"/>
    <property type="match status" value="1"/>
</dbReference>
<dbReference type="STRING" id="880070.Cycma_4820"/>
<dbReference type="InterPro" id="IPR020843">
    <property type="entry name" value="ER"/>
</dbReference>
<accession>G0J6J0</accession>
<dbReference type="CDD" id="cd08267">
    <property type="entry name" value="MDR1"/>
    <property type="match status" value="1"/>
</dbReference>
<evidence type="ECO:0000259" key="1">
    <source>
        <dbReference type="SMART" id="SM00829"/>
    </source>
</evidence>
<sequence length="324" mass="35564">MKALTLEKYGLPEEVLRFTNQKIPTYQKNEVLVKIHFTAINDYDWSLVRGKPFIYRLMFGLVKPKSKSLGMELSGTVEAVGSEVTEFDIGDEVYGDTSAYGFGTFSEYIALPANALVHKPKNMSFEEAAALPHAALLALQGLKDIGGIKNGMKVLINGAGGGVGTLALQLAKTHHCEVTGVDLQEKFEALSNLGYDHLINYQHKNFTENGIQYDLILDCKTDKSPFSYSRSLTANGVYVSIGGKITYLLSTLIIGKALSAFSSKRFEILSLKPNQGLKEIEEMYVNNQIKPVIDGPYPLSLGPEKLQEFGNGYHIGKIILSLGT</sequence>
<dbReference type="SMART" id="SM00829">
    <property type="entry name" value="PKS_ER"/>
    <property type="match status" value="1"/>
</dbReference>